<dbReference type="GO" id="GO:0009507">
    <property type="term" value="C:chloroplast"/>
    <property type="evidence" value="ECO:0007669"/>
    <property type="project" value="TreeGrafter"/>
</dbReference>
<dbReference type="PANTHER" id="PTHR45510:SF1">
    <property type="entry name" value="RHODANESE-LIKE DOMAIN-CONTAINING PROTEIN 10"/>
    <property type="match status" value="1"/>
</dbReference>
<feature type="domain" description="Rhodanese" evidence="1">
    <location>
        <begin position="52"/>
        <end position="176"/>
    </location>
</feature>
<proteinExistence type="predicted"/>
<dbReference type="InterPro" id="IPR001763">
    <property type="entry name" value="Rhodanese-like_dom"/>
</dbReference>
<organism evidence="2 3">
    <name type="scientific">Vanilla planifolia</name>
    <name type="common">Vanilla</name>
    <dbReference type="NCBI Taxonomy" id="51239"/>
    <lineage>
        <taxon>Eukaryota</taxon>
        <taxon>Viridiplantae</taxon>
        <taxon>Streptophyta</taxon>
        <taxon>Embryophyta</taxon>
        <taxon>Tracheophyta</taxon>
        <taxon>Spermatophyta</taxon>
        <taxon>Magnoliopsida</taxon>
        <taxon>Liliopsida</taxon>
        <taxon>Asparagales</taxon>
        <taxon>Orchidaceae</taxon>
        <taxon>Vanilloideae</taxon>
        <taxon>Vanilleae</taxon>
        <taxon>Vanilla</taxon>
    </lineage>
</organism>
<dbReference type="InterPro" id="IPR036873">
    <property type="entry name" value="Rhodanese-like_dom_sf"/>
</dbReference>
<dbReference type="AlphaFoldDB" id="A0A835UV68"/>
<reference evidence="2 3" key="1">
    <citation type="journal article" date="2020" name="Nat. Food">
        <title>A phased Vanilla planifolia genome enables genetic improvement of flavour and production.</title>
        <authorList>
            <person name="Hasing T."/>
            <person name="Tang H."/>
            <person name="Brym M."/>
            <person name="Khazi F."/>
            <person name="Huang T."/>
            <person name="Chambers A.H."/>
        </authorList>
    </citation>
    <scope>NUCLEOTIDE SEQUENCE [LARGE SCALE GENOMIC DNA]</scope>
    <source>
        <tissue evidence="2">Leaf</tissue>
    </source>
</reference>
<dbReference type="InterPro" id="IPR044614">
    <property type="entry name" value="STR10"/>
</dbReference>
<keyword evidence="3" id="KW-1185">Reference proteome</keyword>
<name>A0A835UV68_VANPL</name>
<gene>
    <name evidence="2" type="ORF">HPP92_013880</name>
</gene>
<dbReference type="SUPFAM" id="SSF52821">
    <property type="entry name" value="Rhodanese/Cell cycle control phosphatase"/>
    <property type="match status" value="1"/>
</dbReference>
<evidence type="ECO:0000313" key="2">
    <source>
        <dbReference type="EMBL" id="KAG0477039.1"/>
    </source>
</evidence>
<dbReference type="PROSITE" id="PS50206">
    <property type="entry name" value="RHODANESE_3"/>
    <property type="match status" value="1"/>
</dbReference>
<dbReference type="SMART" id="SM00450">
    <property type="entry name" value="RHOD"/>
    <property type="match status" value="1"/>
</dbReference>
<sequence length="204" mass="22279">MVLPAAVVSFLSPTTVTVGVRARHGAEEQKVSPFAVPAIPPKDAAAALTKHGSGRYLLLDVRPPWEREKAWVRGSLHVPIYVEDTGADPITLLKKWVHFGYVGLWTGQRFTTINPGFVSEVDKVVPSKEEKLLVACGEGLRSTVAVRKLIGGGYRNLALLAGGFNRAREEDFTQVEGESKLRYATVGGVSWFFLQLLLVLRAVV</sequence>
<dbReference type="PANTHER" id="PTHR45510">
    <property type="entry name" value="RHODANESE-LIKE DOMAIN-CONTAINING PROTEIN 10"/>
    <property type="match status" value="1"/>
</dbReference>
<comment type="caution">
    <text evidence="2">The sequence shown here is derived from an EMBL/GenBank/DDBJ whole genome shotgun (WGS) entry which is preliminary data.</text>
</comment>
<evidence type="ECO:0000259" key="1">
    <source>
        <dbReference type="PROSITE" id="PS50206"/>
    </source>
</evidence>
<accession>A0A835UV68</accession>
<dbReference type="EMBL" id="JADCNL010000006">
    <property type="protein sequence ID" value="KAG0477039.1"/>
    <property type="molecule type" value="Genomic_DNA"/>
</dbReference>
<evidence type="ECO:0000313" key="3">
    <source>
        <dbReference type="Proteomes" id="UP000636800"/>
    </source>
</evidence>
<dbReference type="Proteomes" id="UP000636800">
    <property type="component" value="Chromosome 6"/>
</dbReference>
<dbReference type="Pfam" id="PF00581">
    <property type="entry name" value="Rhodanese"/>
    <property type="match status" value="1"/>
</dbReference>
<protein>
    <recommendedName>
        <fullName evidence="1">Rhodanese domain-containing protein</fullName>
    </recommendedName>
</protein>
<dbReference type="OrthoDB" id="284184at2759"/>
<dbReference type="Gene3D" id="3.40.250.10">
    <property type="entry name" value="Rhodanese-like domain"/>
    <property type="match status" value="1"/>
</dbReference>
<dbReference type="CDD" id="cd00158">
    <property type="entry name" value="RHOD"/>
    <property type="match status" value="1"/>
</dbReference>